<dbReference type="InterPro" id="IPR037294">
    <property type="entry name" value="ABC_BtuC-like"/>
</dbReference>
<sequence>MSKKIGIGGLFVVLAVIFVMNIATGSIHIPFFKVVQILFGEVEVKDTWKYIVLNYRLPKAVVAVLVGVALSLSGLLMQTLFRNPMAESYVLGISSGASLGVAFLILGSAFLPISLISILTSSYGIALVSILGSLGLLLLVLLISNTVRNTVTVLIVGLMFGSFANAVVSILTYFSSAEQLKRFTFWSMGSLGNLTWDTIALFASVVFIGLIGCLLLVRTLDALLLGDNYALSMGINIKKSRNMIILVTSILAGVSTAFVGPIAFVGLAVPHIARLLLKVSSHRYLIVSTALLGGVLMLLCDMLTQIKGESFLLPINAVTSIFGAPIVIWLLLRNKVQS</sequence>
<evidence type="ECO:0000256" key="6">
    <source>
        <dbReference type="ARBA" id="ARBA00022989"/>
    </source>
</evidence>
<dbReference type="STRING" id="702745.SAMN05421818_10825"/>
<evidence type="ECO:0000256" key="4">
    <source>
        <dbReference type="ARBA" id="ARBA00022475"/>
    </source>
</evidence>
<feature type="transmembrane region" description="Helical" evidence="8">
    <location>
        <begin position="57"/>
        <end position="77"/>
    </location>
</feature>
<keyword evidence="10" id="KW-1185">Reference proteome</keyword>
<dbReference type="Pfam" id="PF01032">
    <property type="entry name" value="FecCD"/>
    <property type="match status" value="1"/>
</dbReference>
<evidence type="ECO:0000256" key="3">
    <source>
        <dbReference type="ARBA" id="ARBA00022448"/>
    </source>
</evidence>
<gene>
    <name evidence="9" type="ORF">SAMN05421818_10825</name>
</gene>
<feature type="transmembrane region" description="Helical" evidence="8">
    <location>
        <begin position="281"/>
        <end position="299"/>
    </location>
</feature>
<dbReference type="InterPro" id="IPR000522">
    <property type="entry name" value="ABC_transptr_permease_BtuC"/>
</dbReference>
<protein>
    <submittedName>
        <fullName evidence="9">Iron complex transport system permease protein</fullName>
    </submittedName>
</protein>
<evidence type="ECO:0000313" key="10">
    <source>
        <dbReference type="Proteomes" id="UP000243588"/>
    </source>
</evidence>
<dbReference type="RefSeq" id="WP_090407438.1">
    <property type="nucleotide sequence ID" value="NZ_FNDQ01000008.1"/>
</dbReference>
<feature type="transmembrane region" description="Helical" evidence="8">
    <location>
        <begin position="311"/>
        <end position="332"/>
    </location>
</feature>
<dbReference type="GO" id="GO:0005886">
    <property type="term" value="C:plasma membrane"/>
    <property type="evidence" value="ECO:0007669"/>
    <property type="project" value="UniProtKB-SubCell"/>
</dbReference>
<feature type="transmembrane region" description="Helical" evidence="8">
    <location>
        <begin position="243"/>
        <end position="269"/>
    </location>
</feature>
<evidence type="ECO:0000256" key="5">
    <source>
        <dbReference type="ARBA" id="ARBA00022692"/>
    </source>
</evidence>
<feature type="transmembrane region" description="Helical" evidence="8">
    <location>
        <begin position="194"/>
        <end position="217"/>
    </location>
</feature>
<feature type="transmembrane region" description="Helical" evidence="8">
    <location>
        <begin position="89"/>
        <end position="111"/>
    </location>
</feature>
<dbReference type="PANTHER" id="PTHR30472">
    <property type="entry name" value="FERRIC ENTEROBACTIN TRANSPORT SYSTEM PERMEASE PROTEIN"/>
    <property type="match status" value="1"/>
</dbReference>
<evidence type="ECO:0000256" key="1">
    <source>
        <dbReference type="ARBA" id="ARBA00004651"/>
    </source>
</evidence>
<dbReference type="EMBL" id="FNDQ01000008">
    <property type="protein sequence ID" value="SDH60275.1"/>
    <property type="molecule type" value="Genomic_DNA"/>
</dbReference>
<reference evidence="10" key="1">
    <citation type="submission" date="2016-10" db="EMBL/GenBank/DDBJ databases">
        <authorList>
            <person name="Varghese N."/>
            <person name="Submissions S."/>
        </authorList>
    </citation>
    <scope>NUCLEOTIDE SEQUENCE [LARGE SCALE GENOMIC DNA]</scope>
    <source>
        <strain evidence="10">DSM 23313</strain>
    </source>
</reference>
<feature type="transmembrane region" description="Helical" evidence="8">
    <location>
        <begin position="123"/>
        <end position="144"/>
    </location>
</feature>
<dbReference type="PANTHER" id="PTHR30472:SF41">
    <property type="entry name" value="TRANSPORT SYSTEM PERMEASE PROTEIN"/>
    <property type="match status" value="1"/>
</dbReference>
<keyword evidence="4" id="KW-1003">Cell membrane</keyword>
<dbReference type="AlphaFoldDB" id="A0A1G8DRQ1"/>
<evidence type="ECO:0000256" key="2">
    <source>
        <dbReference type="ARBA" id="ARBA00007935"/>
    </source>
</evidence>
<comment type="similarity">
    <text evidence="2">Belongs to the binding-protein-dependent transport system permease family. FecCD subfamily.</text>
</comment>
<dbReference type="Proteomes" id="UP000243588">
    <property type="component" value="Unassembled WGS sequence"/>
</dbReference>
<name>A0A1G8DRQ1_9FLAO</name>
<keyword evidence="3" id="KW-0813">Transport</keyword>
<feature type="transmembrane region" description="Helical" evidence="8">
    <location>
        <begin position="151"/>
        <end position="174"/>
    </location>
</feature>
<feature type="transmembrane region" description="Helical" evidence="8">
    <location>
        <begin position="7"/>
        <end position="29"/>
    </location>
</feature>
<evidence type="ECO:0000313" key="9">
    <source>
        <dbReference type="EMBL" id="SDH60275.1"/>
    </source>
</evidence>
<evidence type="ECO:0000256" key="7">
    <source>
        <dbReference type="ARBA" id="ARBA00023136"/>
    </source>
</evidence>
<evidence type="ECO:0000256" key="8">
    <source>
        <dbReference type="SAM" id="Phobius"/>
    </source>
</evidence>
<organism evidence="9 10">
    <name type="scientific">Myroides phaeus</name>
    <dbReference type="NCBI Taxonomy" id="702745"/>
    <lineage>
        <taxon>Bacteria</taxon>
        <taxon>Pseudomonadati</taxon>
        <taxon>Bacteroidota</taxon>
        <taxon>Flavobacteriia</taxon>
        <taxon>Flavobacteriales</taxon>
        <taxon>Flavobacteriaceae</taxon>
        <taxon>Myroides</taxon>
    </lineage>
</organism>
<dbReference type="GO" id="GO:0033214">
    <property type="term" value="P:siderophore-iron import into cell"/>
    <property type="evidence" value="ECO:0007669"/>
    <property type="project" value="TreeGrafter"/>
</dbReference>
<dbReference type="GO" id="GO:0022857">
    <property type="term" value="F:transmembrane transporter activity"/>
    <property type="evidence" value="ECO:0007669"/>
    <property type="project" value="InterPro"/>
</dbReference>
<dbReference type="CDD" id="cd06550">
    <property type="entry name" value="TM_ABC_iron-siderophores_like"/>
    <property type="match status" value="1"/>
</dbReference>
<dbReference type="Gene3D" id="1.10.3470.10">
    <property type="entry name" value="ABC transporter involved in vitamin B12 uptake, BtuC"/>
    <property type="match status" value="1"/>
</dbReference>
<comment type="subcellular location">
    <subcellularLocation>
        <location evidence="1">Cell membrane</location>
        <topology evidence="1">Multi-pass membrane protein</topology>
    </subcellularLocation>
</comment>
<keyword evidence="7 8" id="KW-0472">Membrane</keyword>
<keyword evidence="5 8" id="KW-0812">Transmembrane</keyword>
<dbReference type="SUPFAM" id="SSF81345">
    <property type="entry name" value="ABC transporter involved in vitamin B12 uptake, BtuC"/>
    <property type="match status" value="1"/>
</dbReference>
<accession>A0A1G8DRQ1</accession>
<proteinExistence type="inferred from homology"/>
<keyword evidence="6 8" id="KW-1133">Transmembrane helix</keyword>